<sequence>MDAISRRLWETVCLINEAMFKDYYFHLFLCSLTALGGTHALPGKCVIGMHALGRCILKANACADCIPVACASKHHLQSLEVSRMRRSQWVTQKDEELRNSTGVSPQRAGER</sequence>
<evidence type="ECO:0000256" key="1">
    <source>
        <dbReference type="SAM" id="MobiDB-lite"/>
    </source>
</evidence>
<gene>
    <name evidence="2" type="ORF">TNCT_398861</name>
</gene>
<dbReference type="Proteomes" id="UP000887116">
    <property type="component" value="Unassembled WGS sequence"/>
</dbReference>
<proteinExistence type="predicted"/>
<feature type="region of interest" description="Disordered" evidence="1">
    <location>
        <begin position="87"/>
        <end position="111"/>
    </location>
</feature>
<protein>
    <submittedName>
        <fullName evidence="2">Uncharacterized protein</fullName>
    </submittedName>
</protein>
<comment type="caution">
    <text evidence="2">The sequence shown here is derived from an EMBL/GenBank/DDBJ whole genome shotgun (WGS) entry which is preliminary data.</text>
</comment>
<dbReference type="EMBL" id="BMAO01027548">
    <property type="protein sequence ID" value="GFR17979.1"/>
    <property type="molecule type" value="Genomic_DNA"/>
</dbReference>
<keyword evidence="3" id="KW-1185">Reference proteome</keyword>
<evidence type="ECO:0000313" key="3">
    <source>
        <dbReference type="Proteomes" id="UP000887116"/>
    </source>
</evidence>
<reference evidence="2" key="1">
    <citation type="submission" date="2020-07" db="EMBL/GenBank/DDBJ databases">
        <title>Multicomponent nature underlies the extraordinary mechanical properties of spider dragline silk.</title>
        <authorList>
            <person name="Kono N."/>
            <person name="Nakamura H."/>
            <person name="Mori M."/>
            <person name="Yoshida Y."/>
            <person name="Ohtoshi R."/>
            <person name="Malay A.D."/>
            <person name="Moran D.A.P."/>
            <person name="Tomita M."/>
            <person name="Numata K."/>
            <person name="Arakawa K."/>
        </authorList>
    </citation>
    <scope>NUCLEOTIDE SEQUENCE</scope>
</reference>
<evidence type="ECO:0000313" key="2">
    <source>
        <dbReference type="EMBL" id="GFR17979.1"/>
    </source>
</evidence>
<dbReference type="AlphaFoldDB" id="A0A8X6LS67"/>
<name>A0A8X6LS67_TRICU</name>
<accession>A0A8X6LS67</accession>
<organism evidence="2 3">
    <name type="scientific">Trichonephila clavata</name>
    <name type="common">Joro spider</name>
    <name type="synonym">Nephila clavata</name>
    <dbReference type="NCBI Taxonomy" id="2740835"/>
    <lineage>
        <taxon>Eukaryota</taxon>
        <taxon>Metazoa</taxon>
        <taxon>Ecdysozoa</taxon>
        <taxon>Arthropoda</taxon>
        <taxon>Chelicerata</taxon>
        <taxon>Arachnida</taxon>
        <taxon>Araneae</taxon>
        <taxon>Araneomorphae</taxon>
        <taxon>Entelegynae</taxon>
        <taxon>Araneoidea</taxon>
        <taxon>Nephilidae</taxon>
        <taxon>Trichonephila</taxon>
    </lineage>
</organism>